<keyword evidence="7 9" id="KW-0503">Monooxygenase</keyword>
<evidence type="ECO:0000256" key="5">
    <source>
        <dbReference type="ARBA" id="ARBA00023002"/>
    </source>
</evidence>
<dbReference type="InterPro" id="IPR017972">
    <property type="entry name" value="Cyt_P450_CS"/>
</dbReference>
<organism evidence="10 11">
    <name type="scientific">Magallana gigas</name>
    <name type="common">Pacific oyster</name>
    <name type="synonym">Crassostrea gigas</name>
    <dbReference type="NCBI Taxonomy" id="29159"/>
    <lineage>
        <taxon>Eukaryota</taxon>
        <taxon>Metazoa</taxon>
        <taxon>Spiralia</taxon>
        <taxon>Lophotrochozoa</taxon>
        <taxon>Mollusca</taxon>
        <taxon>Bivalvia</taxon>
        <taxon>Autobranchia</taxon>
        <taxon>Pteriomorphia</taxon>
        <taxon>Ostreida</taxon>
        <taxon>Ostreoidea</taxon>
        <taxon>Ostreidae</taxon>
        <taxon>Magallana</taxon>
    </lineage>
</organism>
<dbReference type="OMA" id="THYLEPH"/>
<dbReference type="CDD" id="cd11054">
    <property type="entry name" value="CYP24A1-like"/>
    <property type="match status" value="1"/>
</dbReference>
<dbReference type="Proteomes" id="UP000005408">
    <property type="component" value="Unassembled WGS sequence"/>
</dbReference>
<dbReference type="EnsemblMetazoa" id="G18811.3">
    <property type="protein sequence ID" value="G18811.3:cds"/>
    <property type="gene ID" value="G18811"/>
</dbReference>
<dbReference type="EnsemblMetazoa" id="G18811.1">
    <property type="protein sequence ID" value="G18811.1:cds"/>
    <property type="gene ID" value="G18811"/>
</dbReference>
<dbReference type="PRINTS" id="PR00463">
    <property type="entry name" value="EP450I"/>
</dbReference>
<dbReference type="InterPro" id="IPR001128">
    <property type="entry name" value="Cyt_P450"/>
</dbReference>
<evidence type="ECO:0000256" key="4">
    <source>
        <dbReference type="ARBA" id="ARBA00022723"/>
    </source>
</evidence>
<evidence type="ECO:0000256" key="8">
    <source>
        <dbReference type="PIRSR" id="PIRSR602401-1"/>
    </source>
</evidence>
<dbReference type="PROSITE" id="PS00086">
    <property type="entry name" value="CYTOCHROME_P450"/>
    <property type="match status" value="1"/>
</dbReference>
<dbReference type="InterPro" id="IPR036396">
    <property type="entry name" value="Cyt_P450_sf"/>
</dbReference>
<evidence type="ECO:0000256" key="2">
    <source>
        <dbReference type="ARBA" id="ARBA00010617"/>
    </source>
</evidence>
<keyword evidence="11" id="KW-1185">Reference proteome</keyword>
<keyword evidence="5 9" id="KW-0560">Oxidoreductase</keyword>
<keyword evidence="3 8" id="KW-0349">Heme</keyword>
<comment type="similarity">
    <text evidence="2 9">Belongs to the cytochrome P450 family.</text>
</comment>
<dbReference type="GO" id="GO:0016705">
    <property type="term" value="F:oxidoreductase activity, acting on paired donors, with incorporation or reduction of molecular oxygen"/>
    <property type="evidence" value="ECO:0007669"/>
    <property type="project" value="InterPro"/>
</dbReference>
<proteinExistence type="inferred from homology"/>
<dbReference type="InterPro" id="IPR002401">
    <property type="entry name" value="Cyt_P450_E_grp-I"/>
</dbReference>
<name>A0A8W8JEC6_MAGGI</name>
<dbReference type="SUPFAM" id="SSF48264">
    <property type="entry name" value="Cytochrome P450"/>
    <property type="match status" value="1"/>
</dbReference>
<protein>
    <recommendedName>
        <fullName evidence="12">Cytochrome P450 10</fullName>
    </recommendedName>
</protein>
<evidence type="ECO:0000256" key="9">
    <source>
        <dbReference type="RuleBase" id="RU000461"/>
    </source>
</evidence>
<dbReference type="Pfam" id="PF00067">
    <property type="entry name" value="p450"/>
    <property type="match status" value="1"/>
</dbReference>
<dbReference type="GO" id="GO:0004497">
    <property type="term" value="F:monooxygenase activity"/>
    <property type="evidence" value="ECO:0007669"/>
    <property type="project" value="UniProtKB-KW"/>
</dbReference>
<dbReference type="AlphaFoldDB" id="A0A8W8JEC6"/>
<dbReference type="PANTHER" id="PTHR24279:SF120">
    <property type="entry name" value="CYTOCHROME P450"/>
    <property type="match status" value="1"/>
</dbReference>
<evidence type="ECO:0000313" key="10">
    <source>
        <dbReference type="EnsemblMetazoa" id="G18811.3:cds"/>
    </source>
</evidence>
<dbReference type="PANTHER" id="PTHR24279">
    <property type="entry name" value="CYTOCHROME P450"/>
    <property type="match status" value="1"/>
</dbReference>
<evidence type="ECO:0000256" key="6">
    <source>
        <dbReference type="ARBA" id="ARBA00023004"/>
    </source>
</evidence>
<evidence type="ECO:0000313" key="11">
    <source>
        <dbReference type="Proteomes" id="UP000005408"/>
    </source>
</evidence>
<reference evidence="10" key="1">
    <citation type="submission" date="2022-08" db="UniProtKB">
        <authorList>
            <consortium name="EnsemblMetazoa"/>
        </authorList>
    </citation>
    <scope>IDENTIFICATION</scope>
    <source>
        <strain evidence="10">05x7-T-G4-1.051#20</strain>
    </source>
</reference>
<dbReference type="Gene3D" id="1.10.630.10">
    <property type="entry name" value="Cytochrome P450"/>
    <property type="match status" value="1"/>
</dbReference>
<evidence type="ECO:0008006" key="12">
    <source>
        <dbReference type="Google" id="ProtNLM"/>
    </source>
</evidence>
<keyword evidence="4 8" id="KW-0479">Metal-binding</keyword>
<evidence type="ECO:0000256" key="3">
    <source>
        <dbReference type="ARBA" id="ARBA00022617"/>
    </source>
</evidence>
<dbReference type="PRINTS" id="PR00385">
    <property type="entry name" value="P450"/>
</dbReference>
<evidence type="ECO:0000256" key="7">
    <source>
        <dbReference type="ARBA" id="ARBA00023033"/>
    </source>
</evidence>
<feature type="binding site" description="axial binding residue" evidence="8">
    <location>
        <position position="468"/>
    </location>
    <ligand>
        <name>heme</name>
        <dbReference type="ChEBI" id="CHEBI:30413"/>
    </ligand>
    <ligandPart>
        <name>Fe</name>
        <dbReference type="ChEBI" id="CHEBI:18248"/>
    </ligandPart>
</feature>
<comment type="cofactor">
    <cofactor evidence="1 8">
        <name>heme</name>
        <dbReference type="ChEBI" id="CHEBI:30413"/>
    </cofactor>
</comment>
<dbReference type="GO" id="GO:0020037">
    <property type="term" value="F:heme binding"/>
    <property type="evidence" value="ECO:0007669"/>
    <property type="project" value="InterPro"/>
</dbReference>
<accession>A0A8W8JEC6</accession>
<dbReference type="GO" id="GO:0005506">
    <property type="term" value="F:iron ion binding"/>
    <property type="evidence" value="ECO:0007669"/>
    <property type="project" value="InterPro"/>
</dbReference>
<dbReference type="InterPro" id="IPR050479">
    <property type="entry name" value="CYP11_CYP27_families"/>
</dbReference>
<keyword evidence="6 8" id="KW-0408">Iron</keyword>
<sequence>MLSTTKCFAWRLRFPFRLPNVFSTSLYSSNPAAVQTTKHPEVRPLEDIPGVSGKSALPYVGSIFLSKSLDYKLDDVQVKTFCSQLQKKFGDIVRIRIKNNWGVFIFDPDLAKEVLEIQLKYPYRPPVDILRVYNDRHKLSQSLVTLNGEAWARLRKPAQQLMLRPLAVSAYVDTLSKVAEDFVQKYQDGGTIEDLRPVLVDYATESVGMLCFNRRFGCMDKTGIIDIKFIEDIFDAVDVDSKSLGFKPYLYVSTPMYRKFKRALDHVYSVFQVEIKNALSTLEKVKAEGKLEEYLEKPNLLYSLLSHPKMTPADVDRTLLDLFIAGIESTSNTLSLLWFELAKNQDKQEKLYKEISSVCGNGDVTKEALANMSYLKACVRETMRIYSPTSPGSYRRFDKDVVLGGYHIPAGTELVLCFQQMCEDPRLFKSPEKFLPERFMRDDTTLTEEYKNTNPFAILPFGFGPRSCIGQRFAETEMHVLTAKFFRRFKASLLPDTNKTMEYKYRTFAVPKNAVPLTITPRV</sequence>
<dbReference type="OrthoDB" id="3945418at2759"/>
<evidence type="ECO:0000256" key="1">
    <source>
        <dbReference type="ARBA" id="ARBA00001971"/>
    </source>
</evidence>